<keyword evidence="4" id="KW-1185">Reference proteome</keyword>
<protein>
    <submittedName>
        <fullName evidence="3">3-phytase</fullName>
    </submittedName>
</protein>
<sequence length="620" mass="67463">MKLMGMKRRLAILLCGGLGLAGCAMDSVAESAWRSWEPERRFLDLWYAPGTTQWAALDQRGGLWINGERQSTVSQGYQHLDGRVVASGDWRLALVEQSSNEVRVLTIRDGQVMAGSTIPAPDYEVAGLCLYQDRDGLLSVFLLDERGGADQWLIGEGAASSLRHLVLPPEVQACRVNDDDGDLYVSEERVGVWRYAADAERDAERRVVDMVAPRGGLQQGAAGLAVIPDGLAVLDKDAGTLHLYRDGEPVGAAVTVPAQKEPEKLAALWRDGELTLVVLDDEGSAAQTMTLPWRAANPTFGDTDMAVVHAVAQTDPVARFGDAADDPAIWLHPEKPERGRVLGTDKKAGLYVYDLLGRTRQFLPVGRLNNVDVRGDWAVASNRDHDSLQVFRIDTEGNVSNAGEIETTLKDIYGLCLYQAGADELHAIANGKNGEFEQYRLNLTGEAPSATLARRFRVDSQPEGCVADEVTGQLFVGEEDQAVWTLPADPESPGTLAKVMAVGEKLVADIEGLAIYAGERHRYLVISSQGNDSYVVLDALPPYTYRGRFRIALDSRRGVDGVSETDGLEVTSANLGGAYGEGLLVVQDGRNRLPQAPQNFKYVPWSAVREALNLTREARP</sequence>
<dbReference type="Proteomes" id="UP001064106">
    <property type="component" value="Unassembled WGS sequence"/>
</dbReference>
<dbReference type="RefSeq" id="WP_262462438.1">
    <property type="nucleotide sequence ID" value="NZ_ARXS01000036.1"/>
</dbReference>
<dbReference type="PROSITE" id="PS51662">
    <property type="entry name" value="BP_PHYTASE"/>
    <property type="match status" value="2"/>
</dbReference>
<evidence type="ECO:0000256" key="1">
    <source>
        <dbReference type="SAM" id="SignalP"/>
    </source>
</evidence>
<comment type="caution">
    <text evidence="3">The sequence shown here is derived from an EMBL/GenBank/DDBJ whole genome shotgun (WGS) entry which is preliminary data.</text>
</comment>
<keyword evidence="1" id="KW-0732">Signal</keyword>
<dbReference type="Pfam" id="PF02333">
    <property type="entry name" value="Phytase"/>
    <property type="match status" value="1"/>
</dbReference>
<organism evidence="3 4">
    <name type="scientific">Alloalcanivorax balearicus MACL04</name>
    <dbReference type="NCBI Taxonomy" id="1177182"/>
    <lineage>
        <taxon>Bacteria</taxon>
        <taxon>Pseudomonadati</taxon>
        <taxon>Pseudomonadota</taxon>
        <taxon>Gammaproteobacteria</taxon>
        <taxon>Oceanospirillales</taxon>
        <taxon>Alcanivoracaceae</taxon>
        <taxon>Alloalcanivorax</taxon>
    </lineage>
</organism>
<feature type="domain" description="BPP" evidence="2">
    <location>
        <begin position="22"/>
        <end position="296"/>
    </location>
</feature>
<feature type="domain" description="BPP" evidence="2">
    <location>
        <begin position="298"/>
        <end position="612"/>
    </location>
</feature>
<accession>A0ABT2R4E1</accession>
<proteinExistence type="predicted"/>
<dbReference type="PROSITE" id="PS51257">
    <property type="entry name" value="PROKAR_LIPOPROTEIN"/>
    <property type="match status" value="1"/>
</dbReference>
<feature type="signal peptide" evidence="1">
    <location>
        <begin position="1"/>
        <end position="26"/>
    </location>
</feature>
<dbReference type="InterPro" id="IPR011042">
    <property type="entry name" value="6-blade_b-propeller_TolB-like"/>
</dbReference>
<reference evidence="3" key="1">
    <citation type="submission" date="2012-09" db="EMBL/GenBank/DDBJ databases">
        <title>Genome Sequence of alkane-degrading Bacterium Alcanivorax balearicus MACL04.</title>
        <authorList>
            <person name="Lai Q."/>
            <person name="Shao Z."/>
        </authorList>
    </citation>
    <scope>NUCLEOTIDE SEQUENCE</scope>
    <source>
        <strain evidence="3">MACL04</strain>
    </source>
</reference>
<dbReference type="SUPFAM" id="SSF50956">
    <property type="entry name" value="Thermostable phytase (3-phytase)"/>
    <property type="match status" value="2"/>
</dbReference>
<evidence type="ECO:0000313" key="3">
    <source>
        <dbReference type="EMBL" id="MCU5784658.1"/>
    </source>
</evidence>
<feature type="chain" id="PRO_5045642251" evidence="1">
    <location>
        <begin position="27"/>
        <end position="620"/>
    </location>
</feature>
<dbReference type="InterPro" id="IPR003431">
    <property type="entry name" value="B-propeller_Phytase"/>
</dbReference>
<evidence type="ECO:0000259" key="2">
    <source>
        <dbReference type="PROSITE" id="PS51662"/>
    </source>
</evidence>
<name>A0ABT2R4E1_9GAMM</name>
<dbReference type="EMBL" id="ARXS01000036">
    <property type="protein sequence ID" value="MCU5784658.1"/>
    <property type="molecule type" value="Genomic_DNA"/>
</dbReference>
<dbReference type="Gene3D" id="2.120.10.30">
    <property type="entry name" value="TolB, C-terminal domain"/>
    <property type="match status" value="2"/>
</dbReference>
<gene>
    <name evidence="3" type="ORF">MA04_03958</name>
</gene>
<evidence type="ECO:0000313" key="4">
    <source>
        <dbReference type="Proteomes" id="UP001064106"/>
    </source>
</evidence>